<dbReference type="PROSITE" id="PS50883">
    <property type="entry name" value="EAL"/>
    <property type="match status" value="1"/>
</dbReference>
<dbReference type="InterPro" id="IPR035919">
    <property type="entry name" value="EAL_sf"/>
</dbReference>
<proteinExistence type="predicted"/>
<dbReference type="OrthoDB" id="9814202at2"/>
<dbReference type="PANTHER" id="PTHR44757:SF2">
    <property type="entry name" value="BIOFILM ARCHITECTURE MAINTENANCE PROTEIN MBAA"/>
    <property type="match status" value="1"/>
</dbReference>
<dbReference type="Pfam" id="PF00990">
    <property type="entry name" value="GGDEF"/>
    <property type="match status" value="1"/>
</dbReference>
<dbReference type="InterPro" id="IPR035965">
    <property type="entry name" value="PAS-like_dom_sf"/>
</dbReference>
<keyword evidence="6" id="KW-1185">Reference proteome</keyword>
<dbReference type="PANTHER" id="PTHR44757">
    <property type="entry name" value="DIGUANYLATE CYCLASE DGCP"/>
    <property type="match status" value="1"/>
</dbReference>
<evidence type="ECO:0000313" key="5">
    <source>
        <dbReference type="EMBL" id="POF29820.1"/>
    </source>
</evidence>
<dbReference type="Pfam" id="PF13426">
    <property type="entry name" value="PAS_9"/>
    <property type="match status" value="1"/>
</dbReference>
<accession>A0A2S3UQH2</accession>
<dbReference type="SMART" id="SM00086">
    <property type="entry name" value="PAC"/>
    <property type="match status" value="1"/>
</dbReference>
<dbReference type="InterPro" id="IPR043128">
    <property type="entry name" value="Rev_trsase/Diguanyl_cyclase"/>
</dbReference>
<dbReference type="InterPro" id="IPR029787">
    <property type="entry name" value="Nucleotide_cyclase"/>
</dbReference>
<keyword evidence="1" id="KW-0812">Transmembrane</keyword>
<dbReference type="SMART" id="SM00052">
    <property type="entry name" value="EAL"/>
    <property type="match status" value="1"/>
</dbReference>
<sequence length="620" mass="68541">MSEFLAGSPIPYLIVCLAVAVSFFFIGYFSGVRRGIPARGAGPSQFGNDAAILKLVVEHAHEGLVMQDIYGRIEWTNPAYSRITGYTAEEIRGRRPQEFILAPESQVSPEEIETFKFDLTKYQSGFEELIHNRRKNGEYFWNQLTFAVVEGKTLEDSKIIVICRDVTSKVEYMEELEVVRNTLKYQAEHDDLTGIANRAKLSSFLQETVSAANETGRQVGIIHFDLDHFKEINDSHGHSVGDAVLQHAAHVLKSVLGDKGLAARTGGDEFIAVVSEPCSREQMQSLGNRILDGLAKPVKVDSQSLKVSVSVGLVLADGAKSSASELINCADMALYAAKKTGRSRIAWYTEALGAAHRQKRMTMAQLDEDLETGRLTLLLEPQYSFEHRRIIGYEAFACWLHPSRGLVDPVEMLSSQEDVKHIAKIEHFALRRGIAEIKRLRETSTHPFFLSVNLTGASLKDPGFRDAVEELCDENMFARQDIVIELDEKIIRLNESDGLADHLGKISELGCQIALDKFGSGHGGAGQLIHLNADGLKISRLLIAGLRDGTSQQQLVESIIRLAATLGLKTSAVGVDTQEQAEILRKSGCGVIQGEVISKPLTPREAETHIRDFVPQFEMQ</sequence>
<dbReference type="FunFam" id="3.30.70.270:FF:000001">
    <property type="entry name" value="Diguanylate cyclase domain protein"/>
    <property type="match status" value="1"/>
</dbReference>
<feature type="domain" description="GGDEF" evidence="4">
    <location>
        <begin position="217"/>
        <end position="350"/>
    </location>
</feature>
<dbReference type="CDD" id="cd01948">
    <property type="entry name" value="EAL"/>
    <property type="match status" value="1"/>
</dbReference>
<keyword evidence="1" id="KW-1133">Transmembrane helix</keyword>
<dbReference type="PROSITE" id="PS50887">
    <property type="entry name" value="GGDEF"/>
    <property type="match status" value="1"/>
</dbReference>
<dbReference type="RefSeq" id="WP_103223865.1">
    <property type="nucleotide sequence ID" value="NZ_PPCN01000008.1"/>
</dbReference>
<dbReference type="PROSITE" id="PS50112">
    <property type="entry name" value="PAS"/>
    <property type="match status" value="1"/>
</dbReference>
<dbReference type="SMART" id="SM00091">
    <property type="entry name" value="PAS"/>
    <property type="match status" value="1"/>
</dbReference>
<organism evidence="5 6">
    <name type="scientific">Roseibium marinum</name>
    <dbReference type="NCBI Taxonomy" id="281252"/>
    <lineage>
        <taxon>Bacteria</taxon>
        <taxon>Pseudomonadati</taxon>
        <taxon>Pseudomonadota</taxon>
        <taxon>Alphaproteobacteria</taxon>
        <taxon>Hyphomicrobiales</taxon>
        <taxon>Stappiaceae</taxon>
        <taxon>Roseibium</taxon>
    </lineage>
</organism>
<dbReference type="InterPro" id="IPR000160">
    <property type="entry name" value="GGDEF_dom"/>
</dbReference>
<protein>
    <submittedName>
        <fullName evidence="5">PAS domain S-box-containing protein/diguanylate cyclase (GGDEF)-like protein</fullName>
    </submittedName>
</protein>
<dbReference type="SUPFAM" id="SSF55785">
    <property type="entry name" value="PYP-like sensor domain (PAS domain)"/>
    <property type="match status" value="1"/>
</dbReference>
<dbReference type="Gene3D" id="3.20.20.450">
    <property type="entry name" value="EAL domain"/>
    <property type="match status" value="1"/>
</dbReference>
<gene>
    <name evidence="5" type="ORF">CLV41_108245</name>
</gene>
<dbReference type="CDD" id="cd01949">
    <property type="entry name" value="GGDEF"/>
    <property type="match status" value="1"/>
</dbReference>
<dbReference type="GO" id="GO:0003824">
    <property type="term" value="F:catalytic activity"/>
    <property type="evidence" value="ECO:0007669"/>
    <property type="project" value="UniProtKB-ARBA"/>
</dbReference>
<feature type="domain" description="EAL" evidence="3">
    <location>
        <begin position="359"/>
        <end position="614"/>
    </location>
</feature>
<comment type="caution">
    <text evidence="5">The sequence shown here is derived from an EMBL/GenBank/DDBJ whole genome shotgun (WGS) entry which is preliminary data.</text>
</comment>
<dbReference type="InterPro" id="IPR001633">
    <property type="entry name" value="EAL_dom"/>
</dbReference>
<keyword evidence="1" id="KW-0472">Membrane</keyword>
<dbReference type="SUPFAM" id="SSF141868">
    <property type="entry name" value="EAL domain-like"/>
    <property type="match status" value="1"/>
</dbReference>
<dbReference type="Gene3D" id="3.30.70.270">
    <property type="match status" value="1"/>
</dbReference>
<evidence type="ECO:0000259" key="3">
    <source>
        <dbReference type="PROSITE" id="PS50883"/>
    </source>
</evidence>
<feature type="domain" description="PAS" evidence="2">
    <location>
        <begin position="49"/>
        <end position="106"/>
    </location>
</feature>
<evidence type="ECO:0000256" key="1">
    <source>
        <dbReference type="SAM" id="Phobius"/>
    </source>
</evidence>
<dbReference type="InterPro" id="IPR052155">
    <property type="entry name" value="Biofilm_reg_signaling"/>
</dbReference>
<dbReference type="InterPro" id="IPR001610">
    <property type="entry name" value="PAC"/>
</dbReference>
<dbReference type="AlphaFoldDB" id="A0A2S3UQH2"/>
<dbReference type="NCBIfam" id="TIGR00229">
    <property type="entry name" value="sensory_box"/>
    <property type="match status" value="1"/>
</dbReference>
<dbReference type="Pfam" id="PF00563">
    <property type="entry name" value="EAL"/>
    <property type="match status" value="1"/>
</dbReference>
<dbReference type="Gene3D" id="3.30.450.20">
    <property type="entry name" value="PAS domain"/>
    <property type="match status" value="1"/>
</dbReference>
<name>A0A2S3UQH2_9HYPH</name>
<dbReference type="NCBIfam" id="TIGR00254">
    <property type="entry name" value="GGDEF"/>
    <property type="match status" value="1"/>
</dbReference>
<evidence type="ECO:0000259" key="2">
    <source>
        <dbReference type="PROSITE" id="PS50112"/>
    </source>
</evidence>
<dbReference type="SMART" id="SM00267">
    <property type="entry name" value="GGDEF"/>
    <property type="match status" value="1"/>
</dbReference>
<feature type="transmembrane region" description="Helical" evidence="1">
    <location>
        <begin position="12"/>
        <end position="29"/>
    </location>
</feature>
<dbReference type="Proteomes" id="UP000236959">
    <property type="component" value="Unassembled WGS sequence"/>
</dbReference>
<dbReference type="CDD" id="cd00130">
    <property type="entry name" value="PAS"/>
    <property type="match status" value="1"/>
</dbReference>
<dbReference type="InterPro" id="IPR000014">
    <property type="entry name" value="PAS"/>
</dbReference>
<evidence type="ECO:0000313" key="6">
    <source>
        <dbReference type="Proteomes" id="UP000236959"/>
    </source>
</evidence>
<evidence type="ECO:0000259" key="4">
    <source>
        <dbReference type="PROSITE" id="PS50887"/>
    </source>
</evidence>
<reference evidence="5 6" key="1">
    <citation type="submission" date="2018-01" db="EMBL/GenBank/DDBJ databases">
        <title>Genomic Encyclopedia of Archaeal and Bacterial Type Strains, Phase II (KMG-II): from individual species to whole genera.</title>
        <authorList>
            <person name="Goeker M."/>
        </authorList>
    </citation>
    <scope>NUCLEOTIDE SEQUENCE [LARGE SCALE GENOMIC DNA]</scope>
    <source>
        <strain evidence="5 6">DSM 17023</strain>
    </source>
</reference>
<dbReference type="SUPFAM" id="SSF55073">
    <property type="entry name" value="Nucleotide cyclase"/>
    <property type="match status" value="1"/>
</dbReference>
<dbReference type="EMBL" id="PPCN01000008">
    <property type="protein sequence ID" value="POF29820.1"/>
    <property type="molecule type" value="Genomic_DNA"/>
</dbReference>